<evidence type="ECO:0000313" key="1">
    <source>
        <dbReference type="EMBL" id="KAG8055783.1"/>
    </source>
</evidence>
<gene>
    <name evidence="1" type="ORF">GUJ93_ZPchr0001g30552</name>
</gene>
<proteinExistence type="predicted"/>
<accession>A0A8J5RRK3</accession>
<dbReference type="AlphaFoldDB" id="A0A8J5RRK3"/>
<reference evidence="1" key="1">
    <citation type="journal article" date="2021" name="bioRxiv">
        <title>Whole Genome Assembly and Annotation of Northern Wild Rice, Zizania palustris L., Supports a Whole Genome Duplication in the Zizania Genus.</title>
        <authorList>
            <person name="Haas M."/>
            <person name="Kono T."/>
            <person name="Macchietto M."/>
            <person name="Millas R."/>
            <person name="McGilp L."/>
            <person name="Shao M."/>
            <person name="Duquette J."/>
            <person name="Hirsch C.N."/>
            <person name="Kimball J."/>
        </authorList>
    </citation>
    <scope>NUCLEOTIDE SEQUENCE</scope>
    <source>
        <tissue evidence="1">Fresh leaf tissue</tissue>
    </source>
</reference>
<protein>
    <submittedName>
        <fullName evidence="1">Uncharacterized protein</fullName>
    </submittedName>
</protein>
<keyword evidence="2" id="KW-1185">Reference proteome</keyword>
<sequence>MSGQTVVAFRTARVTRVQRIELSRQSTLFAEQHAVTPCCNLADASRLLYLGGARRAAAGAAVLARLLHLAASGHMVSSGAYRLPLLFFQLQQKRVTAQLRYREKPVATSVQQTS</sequence>
<name>A0A8J5RRK3_ZIZPA</name>
<comment type="caution">
    <text evidence="1">The sequence shown here is derived from an EMBL/GenBank/DDBJ whole genome shotgun (WGS) entry which is preliminary data.</text>
</comment>
<reference evidence="1" key="2">
    <citation type="submission" date="2021-02" db="EMBL/GenBank/DDBJ databases">
        <authorList>
            <person name="Kimball J.A."/>
            <person name="Haas M.W."/>
            <person name="Macchietto M."/>
            <person name="Kono T."/>
            <person name="Duquette J."/>
            <person name="Shao M."/>
        </authorList>
    </citation>
    <scope>NUCLEOTIDE SEQUENCE</scope>
    <source>
        <tissue evidence="1">Fresh leaf tissue</tissue>
    </source>
</reference>
<evidence type="ECO:0000313" key="2">
    <source>
        <dbReference type="Proteomes" id="UP000729402"/>
    </source>
</evidence>
<dbReference type="Proteomes" id="UP000729402">
    <property type="component" value="Unassembled WGS sequence"/>
</dbReference>
<dbReference type="EMBL" id="JAAALK010000288">
    <property type="protein sequence ID" value="KAG8055783.1"/>
    <property type="molecule type" value="Genomic_DNA"/>
</dbReference>
<organism evidence="1 2">
    <name type="scientific">Zizania palustris</name>
    <name type="common">Northern wild rice</name>
    <dbReference type="NCBI Taxonomy" id="103762"/>
    <lineage>
        <taxon>Eukaryota</taxon>
        <taxon>Viridiplantae</taxon>
        <taxon>Streptophyta</taxon>
        <taxon>Embryophyta</taxon>
        <taxon>Tracheophyta</taxon>
        <taxon>Spermatophyta</taxon>
        <taxon>Magnoliopsida</taxon>
        <taxon>Liliopsida</taxon>
        <taxon>Poales</taxon>
        <taxon>Poaceae</taxon>
        <taxon>BOP clade</taxon>
        <taxon>Oryzoideae</taxon>
        <taxon>Oryzeae</taxon>
        <taxon>Zizaniinae</taxon>
        <taxon>Zizania</taxon>
    </lineage>
</organism>